<feature type="domain" description="Calcineurin-like phosphoesterase" evidence="3">
    <location>
        <begin position="41"/>
        <end position="277"/>
    </location>
</feature>
<keyword evidence="2" id="KW-0378">Hydrolase</keyword>
<comment type="caution">
    <text evidence="4">The sequence shown here is derived from an EMBL/GenBank/DDBJ whole genome shotgun (WGS) entry which is preliminary data.</text>
</comment>
<proteinExistence type="predicted"/>
<gene>
    <name evidence="4" type="ORF">DB31_3607</name>
</gene>
<keyword evidence="1" id="KW-0732">Signal</keyword>
<dbReference type="InterPro" id="IPR004843">
    <property type="entry name" value="Calcineurin-like_PHP"/>
</dbReference>
<dbReference type="InterPro" id="IPR051558">
    <property type="entry name" value="Metallophosphoesterase_PAP"/>
</dbReference>
<dbReference type="AlphaFoldDB" id="A0A085WUW4"/>
<dbReference type="STRING" id="394096.DB31_3607"/>
<organism evidence="4 5">
    <name type="scientific">Hyalangium minutum</name>
    <dbReference type="NCBI Taxonomy" id="394096"/>
    <lineage>
        <taxon>Bacteria</taxon>
        <taxon>Pseudomonadati</taxon>
        <taxon>Myxococcota</taxon>
        <taxon>Myxococcia</taxon>
        <taxon>Myxococcales</taxon>
        <taxon>Cystobacterineae</taxon>
        <taxon>Archangiaceae</taxon>
        <taxon>Hyalangium</taxon>
    </lineage>
</organism>
<evidence type="ECO:0000256" key="1">
    <source>
        <dbReference type="ARBA" id="ARBA00022729"/>
    </source>
</evidence>
<dbReference type="RefSeq" id="WP_052419751.1">
    <property type="nucleotide sequence ID" value="NZ_JMCB01000002.1"/>
</dbReference>
<reference evidence="4 5" key="1">
    <citation type="submission" date="2014-04" db="EMBL/GenBank/DDBJ databases">
        <title>Genome assembly of Hyalangium minutum DSM 14724.</title>
        <authorList>
            <person name="Sharma G."/>
            <person name="Subramanian S."/>
        </authorList>
    </citation>
    <scope>NUCLEOTIDE SEQUENCE [LARGE SCALE GENOMIC DNA]</scope>
    <source>
        <strain evidence="4 5">DSM 14724</strain>
    </source>
</reference>
<evidence type="ECO:0000313" key="5">
    <source>
        <dbReference type="Proteomes" id="UP000028725"/>
    </source>
</evidence>
<dbReference type="GO" id="GO:0016787">
    <property type="term" value="F:hydrolase activity"/>
    <property type="evidence" value="ECO:0007669"/>
    <property type="project" value="UniProtKB-KW"/>
</dbReference>
<protein>
    <recommendedName>
        <fullName evidence="3">Calcineurin-like phosphoesterase domain-containing protein</fullName>
    </recommendedName>
</protein>
<evidence type="ECO:0000313" key="4">
    <source>
        <dbReference type="EMBL" id="KFE71477.1"/>
    </source>
</evidence>
<dbReference type="Proteomes" id="UP000028725">
    <property type="component" value="Unassembled WGS sequence"/>
</dbReference>
<dbReference type="InterPro" id="IPR029052">
    <property type="entry name" value="Metallo-depent_PP-like"/>
</dbReference>
<dbReference type="SUPFAM" id="SSF56300">
    <property type="entry name" value="Metallo-dependent phosphatases"/>
    <property type="match status" value="1"/>
</dbReference>
<evidence type="ECO:0000259" key="3">
    <source>
        <dbReference type="Pfam" id="PF00149"/>
    </source>
</evidence>
<name>A0A085WUW4_9BACT</name>
<accession>A0A085WUW4</accession>
<dbReference type="Gene3D" id="3.60.21.10">
    <property type="match status" value="1"/>
</dbReference>
<keyword evidence="5" id="KW-1185">Reference proteome</keyword>
<dbReference type="EMBL" id="JMCB01000002">
    <property type="protein sequence ID" value="KFE71477.1"/>
    <property type="molecule type" value="Genomic_DNA"/>
</dbReference>
<dbReference type="Pfam" id="PF00149">
    <property type="entry name" value="Metallophos"/>
    <property type="match status" value="1"/>
</dbReference>
<dbReference type="PANTHER" id="PTHR10161">
    <property type="entry name" value="TARTRATE-RESISTANT ACID PHOSPHATASE TYPE 5"/>
    <property type="match status" value="1"/>
</dbReference>
<evidence type="ECO:0000256" key="2">
    <source>
        <dbReference type="ARBA" id="ARBA00022801"/>
    </source>
</evidence>
<dbReference type="PANTHER" id="PTHR10161:SF14">
    <property type="entry name" value="TARTRATE-RESISTANT ACID PHOSPHATASE TYPE 5"/>
    <property type="match status" value="1"/>
</dbReference>
<sequence length="370" mass="40829">MVALLAPAAIVTWSYVQRETYVADPAPPAPTLERTPAPLVRVLVFGDFGLHGRQQTAVARAMAEEHRAKPFDFGLLLGDNLYPCGPELSLPGAEDCTFSADENTVTPGYQPPEDKQFQAVFHAPLEDLKRADGSPLPIHTVLGNHDAGYSRSCFWTGKVPTRTSRLKACLEVAHQGPNWTMPGRHFVVDTPTARFVLFDSNTLAHDDYAFSFEEELAFVKEAVAGCGERRCFLVSHHMSVTAGKHQPETLTPAYQERARRLEEAGRIDAWLSGHDHDLQHSVTAKGYDVFVSGSAAKTRFEKFGPEPAPGARLRFGSTAWGFAVLEVFPTGWSMHFLNERREPLYCCEAHGQGRCEPVECPRGALPLTSR</sequence>